<accession>A0A812BWK5</accession>
<feature type="transmembrane region" description="Helical" evidence="1">
    <location>
        <begin position="110"/>
        <end position="140"/>
    </location>
</feature>
<keyword evidence="4" id="KW-1185">Reference proteome</keyword>
<evidence type="ECO:0000313" key="4">
    <source>
        <dbReference type="Proteomes" id="UP000597762"/>
    </source>
</evidence>
<protein>
    <recommendedName>
        <fullName evidence="5">NADH dehydrogenase subunit 4L</fullName>
    </recommendedName>
</protein>
<dbReference type="Proteomes" id="UP000597762">
    <property type="component" value="Unassembled WGS sequence"/>
</dbReference>
<dbReference type="AlphaFoldDB" id="A0A812BWK5"/>
<comment type="caution">
    <text evidence="3">The sequence shown here is derived from an EMBL/GenBank/DDBJ whole genome shotgun (WGS) entry which is preliminary data.</text>
</comment>
<keyword evidence="1" id="KW-0812">Transmembrane</keyword>
<keyword evidence="2" id="KW-0732">Signal</keyword>
<evidence type="ECO:0000256" key="2">
    <source>
        <dbReference type="SAM" id="SignalP"/>
    </source>
</evidence>
<evidence type="ECO:0008006" key="5">
    <source>
        <dbReference type="Google" id="ProtNLM"/>
    </source>
</evidence>
<gene>
    <name evidence="3" type="ORF">SPHA_24892</name>
</gene>
<feature type="transmembrane region" description="Helical" evidence="1">
    <location>
        <begin position="84"/>
        <end position="104"/>
    </location>
</feature>
<feature type="transmembrane region" description="Helical" evidence="1">
    <location>
        <begin position="53"/>
        <end position="77"/>
    </location>
</feature>
<evidence type="ECO:0000256" key="1">
    <source>
        <dbReference type="SAM" id="Phobius"/>
    </source>
</evidence>
<feature type="chain" id="PRO_5032694011" description="NADH dehydrogenase subunit 4L" evidence="2">
    <location>
        <begin position="23"/>
        <end position="150"/>
    </location>
</feature>
<keyword evidence="1" id="KW-0472">Membrane</keyword>
<keyword evidence="1" id="KW-1133">Transmembrane helix</keyword>
<name>A0A812BWK5_ACAPH</name>
<dbReference type="EMBL" id="CAHIKZ030000937">
    <property type="protein sequence ID" value="CAE1245826.1"/>
    <property type="molecule type" value="Genomic_DNA"/>
</dbReference>
<reference evidence="3" key="1">
    <citation type="submission" date="2021-01" db="EMBL/GenBank/DDBJ databases">
        <authorList>
            <person name="Li R."/>
            <person name="Bekaert M."/>
        </authorList>
    </citation>
    <scope>NUCLEOTIDE SEQUENCE</scope>
    <source>
        <strain evidence="3">Farmed</strain>
    </source>
</reference>
<evidence type="ECO:0000313" key="3">
    <source>
        <dbReference type="EMBL" id="CAE1245826.1"/>
    </source>
</evidence>
<proteinExistence type="predicted"/>
<organism evidence="3 4">
    <name type="scientific">Acanthosepion pharaonis</name>
    <name type="common">Pharaoh cuttlefish</name>
    <name type="synonym">Sepia pharaonis</name>
    <dbReference type="NCBI Taxonomy" id="158019"/>
    <lineage>
        <taxon>Eukaryota</taxon>
        <taxon>Metazoa</taxon>
        <taxon>Spiralia</taxon>
        <taxon>Lophotrochozoa</taxon>
        <taxon>Mollusca</taxon>
        <taxon>Cephalopoda</taxon>
        <taxon>Coleoidea</taxon>
        <taxon>Decapodiformes</taxon>
        <taxon>Sepiida</taxon>
        <taxon>Sepiina</taxon>
        <taxon>Sepiidae</taxon>
        <taxon>Acanthosepion</taxon>
    </lineage>
</organism>
<feature type="signal peptide" evidence="2">
    <location>
        <begin position="1"/>
        <end position="22"/>
    </location>
</feature>
<sequence length="150" mass="17577">MSSLLLVEASMLVALILTAASATGDFDVVFHFSRLLTIETHAIFCFIDHKQCFLILSTTFLNFIPSCFPLFSIFFYFRLFIHSFLLSFFCLSHVLLYFLKLFLFHSSACFVYYFLDLFTFCSLTLSFGFAIYFCILLFFLNFHSFLNFFP</sequence>